<evidence type="ECO:0008006" key="5">
    <source>
        <dbReference type="Google" id="ProtNLM"/>
    </source>
</evidence>
<dbReference type="Proteomes" id="UP001296776">
    <property type="component" value="Unassembled WGS sequence"/>
</dbReference>
<evidence type="ECO:0000313" key="3">
    <source>
        <dbReference type="EMBL" id="MBK1706874.1"/>
    </source>
</evidence>
<organism evidence="3 4">
    <name type="scientific">Halochromatium glycolicum</name>
    <dbReference type="NCBI Taxonomy" id="85075"/>
    <lineage>
        <taxon>Bacteria</taxon>
        <taxon>Pseudomonadati</taxon>
        <taxon>Pseudomonadota</taxon>
        <taxon>Gammaproteobacteria</taxon>
        <taxon>Chromatiales</taxon>
        <taxon>Chromatiaceae</taxon>
        <taxon>Halochromatium</taxon>
    </lineage>
</organism>
<name>A0AAJ0U7S1_9GAMM</name>
<comment type="similarity">
    <text evidence="1">Belongs to the transposase 8 family.</text>
</comment>
<dbReference type="AlphaFoldDB" id="A0AAJ0U7S1"/>
<dbReference type="GO" id="GO:0003677">
    <property type="term" value="F:DNA binding"/>
    <property type="evidence" value="ECO:0007669"/>
    <property type="project" value="InterPro"/>
</dbReference>
<keyword evidence="4" id="KW-1185">Reference proteome</keyword>
<evidence type="ECO:0000256" key="1">
    <source>
        <dbReference type="ARBA" id="ARBA00009964"/>
    </source>
</evidence>
<dbReference type="GO" id="GO:0004803">
    <property type="term" value="F:transposase activity"/>
    <property type="evidence" value="ECO:0007669"/>
    <property type="project" value="InterPro"/>
</dbReference>
<accession>A0AAJ0U7S1</accession>
<dbReference type="InterPro" id="IPR009057">
    <property type="entry name" value="Homeodomain-like_sf"/>
</dbReference>
<protein>
    <recommendedName>
        <fullName evidence="5">Transposase</fullName>
    </recommendedName>
</protein>
<evidence type="ECO:0000256" key="2">
    <source>
        <dbReference type="SAM" id="MobiDB-lite"/>
    </source>
</evidence>
<dbReference type="SUPFAM" id="SSF46689">
    <property type="entry name" value="Homeodomain-like"/>
    <property type="match status" value="1"/>
</dbReference>
<dbReference type="RefSeq" id="WP_200348345.1">
    <property type="nucleotide sequence ID" value="NZ_NRSJ01000054.1"/>
</dbReference>
<dbReference type="EMBL" id="NRSJ01000054">
    <property type="protein sequence ID" value="MBK1706874.1"/>
    <property type="molecule type" value="Genomic_DNA"/>
</dbReference>
<dbReference type="Pfam" id="PF01527">
    <property type="entry name" value="HTH_Tnp_1"/>
    <property type="match status" value="1"/>
</dbReference>
<reference evidence="3" key="1">
    <citation type="submission" date="2017-08" db="EMBL/GenBank/DDBJ databases">
        <authorList>
            <person name="Imhoff J.F."/>
            <person name="Rahn T."/>
            <person name="Kuenzel S."/>
            <person name="Neulinger S.C."/>
        </authorList>
    </citation>
    <scope>NUCLEOTIDE SEQUENCE</scope>
    <source>
        <strain evidence="3">DSM 11080</strain>
    </source>
</reference>
<proteinExistence type="inferred from homology"/>
<evidence type="ECO:0000313" key="4">
    <source>
        <dbReference type="Proteomes" id="UP001296776"/>
    </source>
</evidence>
<feature type="region of interest" description="Disordered" evidence="2">
    <location>
        <begin position="48"/>
        <end position="69"/>
    </location>
</feature>
<comment type="caution">
    <text evidence="3">The sequence shown here is derived from an EMBL/GenBank/DDBJ whole genome shotgun (WGS) entry which is preliminary data.</text>
</comment>
<dbReference type="InterPro" id="IPR002514">
    <property type="entry name" value="Transposase_8"/>
</dbReference>
<reference evidence="3" key="2">
    <citation type="journal article" date="2020" name="Microorganisms">
        <title>Osmotic Adaptation and Compatible Solute Biosynthesis of Phototrophic Bacteria as Revealed from Genome Analyses.</title>
        <authorList>
            <person name="Imhoff J.F."/>
            <person name="Rahn T."/>
            <person name="Kunzel S."/>
            <person name="Keller A."/>
            <person name="Neulinger S.C."/>
        </authorList>
    </citation>
    <scope>NUCLEOTIDE SEQUENCE</scope>
    <source>
        <strain evidence="3">DSM 11080</strain>
    </source>
</reference>
<sequence length="69" mass="7676">MAYSPERKAAVLKRLLPPSRIPLARLAQEEGLSEATLIKWRREAREKGQLIPAADSGPRAGRRLTSSRP</sequence>
<dbReference type="GO" id="GO:0006313">
    <property type="term" value="P:DNA transposition"/>
    <property type="evidence" value="ECO:0007669"/>
    <property type="project" value="InterPro"/>
</dbReference>
<gene>
    <name evidence="3" type="ORF">CKO40_20615</name>
</gene>